<dbReference type="Pfam" id="PF01381">
    <property type="entry name" value="HTH_3"/>
    <property type="match status" value="1"/>
</dbReference>
<dbReference type="InterPro" id="IPR001387">
    <property type="entry name" value="Cro/C1-type_HTH"/>
</dbReference>
<dbReference type="SMART" id="SM00530">
    <property type="entry name" value="HTH_XRE"/>
    <property type="match status" value="1"/>
</dbReference>
<sequence length="196" mass="22683">MKFGNHLKQERLQRKFTQQKVAHDLNVSRQTISSWETEHSYPDIGSLIRLSDYYQVSLDQLLKEDTGMTEYLKKQEILKSIKPIIWILTAIDIIFLGFLILSLFNIIKLTTLVSVIIFVMGVLNITAMFILTHFRNKIEIKTDNQSNHFKILIFLTALSLIASITFYFAGQYKFSGLFSGIFASLLVIMIVRKLKK</sequence>
<dbReference type="SUPFAM" id="SSF47413">
    <property type="entry name" value="lambda repressor-like DNA-binding domains"/>
    <property type="match status" value="1"/>
</dbReference>
<dbReference type="RefSeq" id="WP_057813446.1">
    <property type="nucleotide sequence ID" value="NZ_CP040736.1"/>
</dbReference>
<dbReference type="Proteomes" id="UP000310673">
    <property type="component" value="Chromosome"/>
</dbReference>
<feature type="transmembrane region" description="Helical" evidence="2">
    <location>
        <begin position="112"/>
        <end position="131"/>
    </location>
</feature>
<feature type="transmembrane region" description="Helical" evidence="2">
    <location>
        <begin position="151"/>
        <end position="168"/>
    </location>
</feature>
<dbReference type="PANTHER" id="PTHR46558">
    <property type="entry name" value="TRACRIPTIONAL REGULATORY PROTEIN-RELATED-RELATED"/>
    <property type="match status" value="1"/>
</dbReference>
<feature type="transmembrane region" description="Helical" evidence="2">
    <location>
        <begin position="84"/>
        <end position="106"/>
    </location>
</feature>
<dbReference type="AlphaFoldDB" id="A0A5B7T657"/>
<keyword evidence="2" id="KW-0472">Membrane</keyword>
<gene>
    <name evidence="4" type="ORF">FG051_12675</name>
</gene>
<keyword evidence="2" id="KW-0812">Transmembrane</keyword>
<evidence type="ECO:0000313" key="4">
    <source>
        <dbReference type="EMBL" id="QCX25895.1"/>
    </source>
</evidence>
<dbReference type="PROSITE" id="PS50943">
    <property type="entry name" value="HTH_CROC1"/>
    <property type="match status" value="1"/>
</dbReference>
<dbReference type="KEGG" id="lft:FG051_12675"/>
<dbReference type="GO" id="GO:0003677">
    <property type="term" value="F:DNA binding"/>
    <property type="evidence" value="ECO:0007669"/>
    <property type="project" value="UniProtKB-KW"/>
</dbReference>
<dbReference type="EMBL" id="CP040736">
    <property type="protein sequence ID" value="QCX25895.1"/>
    <property type="molecule type" value="Genomic_DNA"/>
</dbReference>
<evidence type="ECO:0000259" key="3">
    <source>
        <dbReference type="PROSITE" id="PS50943"/>
    </source>
</evidence>
<organism evidence="4 5">
    <name type="scientific">Companilactobacillus futsaii</name>
    <dbReference type="NCBI Taxonomy" id="938155"/>
    <lineage>
        <taxon>Bacteria</taxon>
        <taxon>Bacillati</taxon>
        <taxon>Bacillota</taxon>
        <taxon>Bacilli</taxon>
        <taxon>Lactobacillales</taxon>
        <taxon>Lactobacillaceae</taxon>
        <taxon>Companilactobacillus</taxon>
    </lineage>
</organism>
<name>A0A5B7T657_9LACO</name>
<reference evidence="4 5" key="1">
    <citation type="submission" date="2019-05" db="EMBL/GenBank/DDBJ databases">
        <title>Genome Sequence of Lactobacillus futsaii Y97, a Potential Probiotic Strain Isolated from the Futsai of Taiwan.</title>
        <authorList>
            <person name="Du X."/>
        </authorList>
    </citation>
    <scope>NUCLEOTIDE SEQUENCE [LARGE SCALE GENOMIC DNA]</scope>
    <source>
        <strain evidence="4 5">Y97</strain>
    </source>
</reference>
<evidence type="ECO:0000256" key="1">
    <source>
        <dbReference type="ARBA" id="ARBA00023125"/>
    </source>
</evidence>
<proteinExistence type="predicted"/>
<dbReference type="STRING" id="1423818.FC88_GL002345"/>
<dbReference type="PANTHER" id="PTHR46558:SF4">
    <property type="entry name" value="DNA-BIDING PHAGE PROTEIN"/>
    <property type="match status" value="1"/>
</dbReference>
<feature type="transmembrane region" description="Helical" evidence="2">
    <location>
        <begin position="174"/>
        <end position="191"/>
    </location>
</feature>
<keyword evidence="1" id="KW-0238">DNA-binding</keyword>
<dbReference type="Gene3D" id="1.10.260.40">
    <property type="entry name" value="lambda repressor-like DNA-binding domains"/>
    <property type="match status" value="1"/>
</dbReference>
<feature type="domain" description="HTH cro/C1-type" evidence="3">
    <location>
        <begin position="7"/>
        <end position="61"/>
    </location>
</feature>
<keyword evidence="2" id="KW-1133">Transmembrane helix</keyword>
<accession>A0A5B7T657</accession>
<evidence type="ECO:0000256" key="2">
    <source>
        <dbReference type="SAM" id="Phobius"/>
    </source>
</evidence>
<dbReference type="InterPro" id="IPR010982">
    <property type="entry name" value="Lambda_DNA-bd_dom_sf"/>
</dbReference>
<evidence type="ECO:0000313" key="5">
    <source>
        <dbReference type="Proteomes" id="UP000310673"/>
    </source>
</evidence>
<protein>
    <submittedName>
        <fullName evidence="4">Helix-turn-helix transcriptional regulator</fullName>
    </submittedName>
</protein>
<dbReference type="CDD" id="cd00093">
    <property type="entry name" value="HTH_XRE"/>
    <property type="match status" value="1"/>
</dbReference>